<reference evidence="3" key="1">
    <citation type="journal article" date="2019" name="Int. J. Syst. Evol. Microbiol.">
        <title>The Global Catalogue of Microorganisms (GCM) 10K type strain sequencing project: providing services to taxonomists for standard genome sequencing and annotation.</title>
        <authorList>
            <consortium name="The Broad Institute Genomics Platform"/>
            <consortium name="The Broad Institute Genome Sequencing Center for Infectious Disease"/>
            <person name="Wu L."/>
            <person name="Ma J."/>
        </authorList>
    </citation>
    <scope>NUCLEOTIDE SEQUENCE [LARGE SCALE GENOMIC DNA]</scope>
    <source>
        <strain evidence="3">CCM 8895</strain>
    </source>
</reference>
<dbReference type="Pfam" id="PF13558">
    <property type="entry name" value="SbcC_Walker_B"/>
    <property type="match status" value="1"/>
</dbReference>
<keyword evidence="3" id="KW-1185">Reference proteome</keyword>
<feature type="coiled-coil region" evidence="1">
    <location>
        <begin position="540"/>
        <end position="672"/>
    </location>
</feature>
<feature type="coiled-coil region" evidence="1">
    <location>
        <begin position="307"/>
        <end position="414"/>
    </location>
</feature>
<protein>
    <submittedName>
        <fullName evidence="2">SbcC/MukB-like Walker B domain-containing protein</fullName>
    </submittedName>
</protein>
<accession>A0ABW1UYJ8</accession>
<dbReference type="Gene3D" id="3.40.50.300">
    <property type="entry name" value="P-loop containing nucleotide triphosphate hydrolases"/>
    <property type="match status" value="1"/>
</dbReference>
<evidence type="ECO:0000313" key="2">
    <source>
        <dbReference type="EMBL" id="MFC6323856.1"/>
    </source>
</evidence>
<comment type="caution">
    <text evidence="2">The sequence shown here is derived from an EMBL/GenBank/DDBJ whole genome shotgun (WGS) entry which is preliminary data.</text>
</comment>
<evidence type="ECO:0000256" key="1">
    <source>
        <dbReference type="SAM" id="Coils"/>
    </source>
</evidence>
<dbReference type="SUPFAM" id="SSF52540">
    <property type="entry name" value="P-loop containing nucleoside triphosphate hydrolases"/>
    <property type="match status" value="1"/>
</dbReference>
<dbReference type="Proteomes" id="UP001596186">
    <property type="component" value="Unassembled WGS sequence"/>
</dbReference>
<gene>
    <name evidence="2" type="ORF">ACFP1F_08905</name>
</gene>
<feature type="coiled-coil region" evidence="1">
    <location>
        <begin position="843"/>
        <end position="870"/>
    </location>
</feature>
<name>A0ABW1UYJ8_9LACO</name>
<dbReference type="InterPro" id="IPR027417">
    <property type="entry name" value="P-loop_NTPase"/>
</dbReference>
<keyword evidence="1" id="KW-0175">Coiled coil</keyword>
<dbReference type="RefSeq" id="WP_225425187.1">
    <property type="nucleotide sequence ID" value="NZ_JBHSSN010000015.1"/>
</dbReference>
<evidence type="ECO:0000313" key="3">
    <source>
        <dbReference type="Proteomes" id="UP001596186"/>
    </source>
</evidence>
<organism evidence="2 3">
    <name type="scientific">Companilactobacillus baiquanensis</name>
    <dbReference type="NCBI Taxonomy" id="2486005"/>
    <lineage>
        <taxon>Bacteria</taxon>
        <taxon>Bacillati</taxon>
        <taxon>Bacillota</taxon>
        <taxon>Bacilli</taxon>
        <taxon>Lactobacillales</taxon>
        <taxon>Lactobacillaceae</taxon>
        <taxon>Companilactobacillus</taxon>
    </lineage>
</organism>
<proteinExistence type="predicted"/>
<dbReference type="EMBL" id="JBHSSN010000015">
    <property type="protein sequence ID" value="MFC6323856.1"/>
    <property type="molecule type" value="Genomic_DNA"/>
</dbReference>
<sequence length="1025" mass="118116">MNKKNLVPVSFHLRNFNNYIKLDLPASEIGNLTLIGRNMSGKTTLAHCFYPMLIDGSIATPSFNPAQNTNVLDKITTRNSSHDTHTFEEMLLGSGKGAMKYRTGYSYMLMRSNIRKVILGIGAHRAVGESSKPTWWFVAISKNVDDELNLVTVDENGKSLEKDKFIAANENMNFDFEVFSQVSAYQSYVAEKIYSFSDIKDLNKLANAYRLIASPILTAGNVSLTPILESLKNAQEGIDTQLIDSLAINQRELNTKKADSKKVTQAIERIDKLKKQIFWSNLNRLEELTLSPYSKNCKLRNDKLNANDRLKHELGSILQQLKKLDLNLQKSEEEFQSLEEKQNRQKIIEEQRQYMKKSIESLEKEINHFVDSKKRYEKILKELNKKQSDKKNLIAAKEEEMNGLVSLKNEIKEKFKLTLLNSLITKNDPRNLSEILGNYLNEMISLMRQYYNLENNQKNLSEDIGIVTDIQKNMDLKIDIRTKGPVVSRIRAGLREDNHEVHEEGRNKMDSHFKEFEKGKTILLQSNSDLKVFIDQKSLFEKLQKNVIKLNKIIDKIKLQNQEIKDLDKDINNLEDNKKNWEKEYKDFNLDEENEKVKTTKLQLEKLVIDPSLDEKVKKAKSYLNKYQSEKDNLSKKKNKLENDVETNELKIKELETEIEILTNSTEKNLKELAPYVINGYELETISETVNFLGKFKSKIKSYSFSDLSYKISQIIRKDSADGLDMIFEIRGHSKIARAIRGQNYLNKESLKVLSFDINEARKLMVGDESAIEKSLNQWEEGSEMALTTFAEAARYQISDQFDLIKDYNDMLDNKSKGIRLKISLKPVDIDEQVISEIRDNTLMQHSTLLDEIKRRLDRLANDLDLAEDEDTFMNKAHELLDVRQWLEFQIWIHRRHSEDGEFELIDDNFVKSGGSGAEKAQSMILPLLLVPKVILNRARASDAPHLVMFDEFADKLDPDTAKSFTKIIDQFGFNFIATMPSGAQNKVLADGVDNVAYDVISVDNKNDGKFYTNTVREALIWREA</sequence>